<protein>
    <submittedName>
        <fullName evidence="10">Uncharacterized protein</fullName>
    </submittedName>
</protein>
<organism evidence="10 11">
    <name type="scientific">Clostridium tagluense</name>
    <dbReference type="NCBI Taxonomy" id="360422"/>
    <lineage>
        <taxon>Bacteria</taxon>
        <taxon>Bacillati</taxon>
        <taxon>Bacillota</taxon>
        <taxon>Clostridia</taxon>
        <taxon>Eubacteriales</taxon>
        <taxon>Clostridiaceae</taxon>
        <taxon>Clostridium</taxon>
    </lineage>
</organism>
<evidence type="ECO:0000259" key="9">
    <source>
        <dbReference type="Pfam" id="PF12704"/>
    </source>
</evidence>
<dbReference type="OrthoDB" id="1894992at2"/>
<evidence type="ECO:0000256" key="7">
    <source>
        <dbReference type="SAM" id="Phobius"/>
    </source>
</evidence>
<dbReference type="PANTHER" id="PTHR30572">
    <property type="entry name" value="MEMBRANE COMPONENT OF TRANSPORTER-RELATED"/>
    <property type="match status" value="1"/>
</dbReference>
<evidence type="ECO:0000313" key="11">
    <source>
        <dbReference type="Proteomes" id="UP000287872"/>
    </source>
</evidence>
<gene>
    <name evidence="10" type="ORF">Ctaglu_21010</name>
</gene>
<evidence type="ECO:0000256" key="6">
    <source>
        <dbReference type="ARBA" id="ARBA00038076"/>
    </source>
</evidence>
<dbReference type="InterPro" id="IPR050250">
    <property type="entry name" value="Macrolide_Exporter_MacB"/>
</dbReference>
<sequence>MFKLISSRIKSNFLHYFLVFIAYVTVLLVISFGVYFVNLSKNMTLDWTNGEINHQKLISVNISNSNSIDYDKLVNVLKKYSKTIAIRINGLTETIPSNGAEWQVQLQPVLFTQNPEWIPKINKGRYIKPDESCSKSKIAVIGAGVVANKLTNKLDNTIVIGGEKFNVIGVVGKLTENYTNYLGSVFIPLESLPDKNKKEIKTIEIYLLKNNGNPKNEMKALLVDLNKLSNVNVSEVDMNGQLSDFYNKLSITIFAGCLIILISVGNISILIFYLMLKTKKCILISIALGATKKLIWKQIFIELILISVCSIISASIFTNLLTPFIKQNFTMILNIKELQFSSFNIIVPSLATIVMSFLISIMSVRKFFRLNLITELKGE</sequence>
<dbReference type="InterPro" id="IPR025857">
    <property type="entry name" value="MacB_PCD"/>
</dbReference>
<evidence type="ECO:0000256" key="1">
    <source>
        <dbReference type="ARBA" id="ARBA00004651"/>
    </source>
</evidence>
<accession>A0A401ULS3</accession>
<evidence type="ECO:0000256" key="2">
    <source>
        <dbReference type="ARBA" id="ARBA00022475"/>
    </source>
</evidence>
<dbReference type="EMBL" id="BHYK01000010">
    <property type="protein sequence ID" value="GCD10478.1"/>
    <property type="molecule type" value="Genomic_DNA"/>
</dbReference>
<feature type="domain" description="MacB-like periplasmic core" evidence="9">
    <location>
        <begin position="26"/>
        <end position="203"/>
    </location>
</feature>
<feature type="transmembrane region" description="Helical" evidence="7">
    <location>
        <begin position="345"/>
        <end position="364"/>
    </location>
</feature>
<dbReference type="AlphaFoldDB" id="A0A401ULS3"/>
<evidence type="ECO:0000259" key="8">
    <source>
        <dbReference type="Pfam" id="PF02687"/>
    </source>
</evidence>
<comment type="caution">
    <text evidence="10">The sequence shown here is derived from an EMBL/GenBank/DDBJ whole genome shotgun (WGS) entry which is preliminary data.</text>
</comment>
<evidence type="ECO:0000256" key="3">
    <source>
        <dbReference type="ARBA" id="ARBA00022692"/>
    </source>
</evidence>
<dbReference type="InterPro" id="IPR003838">
    <property type="entry name" value="ABC3_permease_C"/>
</dbReference>
<proteinExistence type="inferred from homology"/>
<feature type="domain" description="ABC3 transporter permease C-terminal" evidence="8">
    <location>
        <begin position="253"/>
        <end position="371"/>
    </location>
</feature>
<dbReference type="GO" id="GO:0005886">
    <property type="term" value="C:plasma membrane"/>
    <property type="evidence" value="ECO:0007669"/>
    <property type="project" value="UniProtKB-SubCell"/>
</dbReference>
<comment type="subcellular location">
    <subcellularLocation>
        <location evidence="1">Cell membrane</location>
        <topology evidence="1">Multi-pass membrane protein</topology>
    </subcellularLocation>
</comment>
<feature type="transmembrane region" description="Helical" evidence="7">
    <location>
        <begin position="251"/>
        <end position="276"/>
    </location>
</feature>
<reference evidence="10 11" key="1">
    <citation type="submission" date="2018-11" db="EMBL/GenBank/DDBJ databases">
        <title>Genome sequencing and assembly of Clostridium tagluense strain A121.</title>
        <authorList>
            <person name="Murakami T."/>
            <person name="Segawa T."/>
            <person name="Shcherbakova V.A."/>
            <person name="Mori H."/>
            <person name="Yoshimura Y."/>
        </authorList>
    </citation>
    <scope>NUCLEOTIDE SEQUENCE [LARGE SCALE GENOMIC DNA]</scope>
    <source>
        <strain evidence="10 11">A121</strain>
    </source>
</reference>
<keyword evidence="3 7" id="KW-0812">Transmembrane</keyword>
<keyword evidence="2" id="KW-1003">Cell membrane</keyword>
<feature type="transmembrane region" description="Helical" evidence="7">
    <location>
        <begin position="12"/>
        <end position="36"/>
    </location>
</feature>
<name>A0A401ULS3_9CLOT</name>
<keyword evidence="5 7" id="KW-0472">Membrane</keyword>
<keyword evidence="11" id="KW-1185">Reference proteome</keyword>
<dbReference type="Proteomes" id="UP000287872">
    <property type="component" value="Unassembled WGS sequence"/>
</dbReference>
<evidence type="ECO:0000256" key="5">
    <source>
        <dbReference type="ARBA" id="ARBA00023136"/>
    </source>
</evidence>
<dbReference type="RefSeq" id="WP_125001178.1">
    <property type="nucleotide sequence ID" value="NZ_BHYK01000010.1"/>
</dbReference>
<comment type="similarity">
    <text evidence="6">Belongs to the ABC-4 integral membrane protein family.</text>
</comment>
<dbReference type="Pfam" id="PF12704">
    <property type="entry name" value="MacB_PCD"/>
    <property type="match status" value="1"/>
</dbReference>
<evidence type="ECO:0000313" key="10">
    <source>
        <dbReference type="EMBL" id="GCD10478.1"/>
    </source>
</evidence>
<feature type="transmembrane region" description="Helical" evidence="7">
    <location>
        <begin position="299"/>
        <end position="325"/>
    </location>
</feature>
<dbReference type="Pfam" id="PF02687">
    <property type="entry name" value="FtsX"/>
    <property type="match status" value="1"/>
</dbReference>
<dbReference type="PANTHER" id="PTHR30572:SF4">
    <property type="entry name" value="ABC TRANSPORTER PERMEASE YTRF"/>
    <property type="match status" value="1"/>
</dbReference>
<keyword evidence="4 7" id="KW-1133">Transmembrane helix</keyword>
<dbReference type="GO" id="GO:0022857">
    <property type="term" value="F:transmembrane transporter activity"/>
    <property type="evidence" value="ECO:0007669"/>
    <property type="project" value="TreeGrafter"/>
</dbReference>
<evidence type="ECO:0000256" key="4">
    <source>
        <dbReference type="ARBA" id="ARBA00022989"/>
    </source>
</evidence>